<proteinExistence type="predicted"/>
<gene>
    <name evidence="1" type="ORF">BT96DRAFT_948946</name>
</gene>
<dbReference type="EMBL" id="ML769857">
    <property type="protein sequence ID" value="KAE9386681.1"/>
    <property type="molecule type" value="Genomic_DNA"/>
</dbReference>
<evidence type="ECO:0000313" key="1">
    <source>
        <dbReference type="EMBL" id="KAE9386681.1"/>
    </source>
</evidence>
<accession>A0A6A4GLV8</accession>
<protein>
    <submittedName>
        <fullName evidence="1">Uncharacterized protein</fullName>
    </submittedName>
</protein>
<keyword evidence="2" id="KW-1185">Reference proteome</keyword>
<evidence type="ECO:0000313" key="2">
    <source>
        <dbReference type="Proteomes" id="UP000799118"/>
    </source>
</evidence>
<dbReference type="AlphaFoldDB" id="A0A6A4GLV8"/>
<organism evidence="1 2">
    <name type="scientific">Gymnopus androsaceus JB14</name>
    <dbReference type="NCBI Taxonomy" id="1447944"/>
    <lineage>
        <taxon>Eukaryota</taxon>
        <taxon>Fungi</taxon>
        <taxon>Dikarya</taxon>
        <taxon>Basidiomycota</taxon>
        <taxon>Agaricomycotina</taxon>
        <taxon>Agaricomycetes</taxon>
        <taxon>Agaricomycetidae</taxon>
        <taxon>Agaricales</taxon>
        <taxon>Marasmiineae</taxon>
        <taxon>Omphalotaceae</taxon>
        <taxon>Gymnopus</taxon>
    </lineage>
</organism>
<reference evidence="1" key="1">
    <citation type="journal article" date="2019" name="Environ. Microbiol.">
        <title>Fungal ecological strategies reflected in gene transcription - a case study of two litter decomposers.</title>
        <authorList>
            <person name="Barbi F."/>
            <person name="Kohler A."/>
            <person name="Barry K."/>
            <person name="Baskaran P."/>
            <person name="Daum C."/>
            <person name="Fauchery L."/>
            <person name="Ihrmark K."/>
            <person name="Kuo A."/>
            <person name="LaButti K."/>
            <person name="Lipzen A."/>
            <person name="Morin E."/>
            <person name="Grigoriev I.V."/>
            <person name="Henrissat B."/>
            <person name="Lindahl B."/>
            <person name="Martin F."/>
        </authorList>
    </citation>
    <scope>NUCLEOTIDE SEQUENCE</scope>
    <source>
        <strain evidence="1">JB14</strain>
    </source>
</reference>
<name>A0A6A4GLV8_9AGAR</name>
<sequence>MPFGDDEKCAVQAQALRAIVATNSPETLFENPEMLKLFAMLRKESPAVILTARVVGGRLLNDAAEKANDKLKRVMKIRELGLVQDGWKSRKKDSLNGLCTNVDFKYTISDGPKTYPIDIMDERQTTRMALPNFQLQLGDYFKVYTFGAKVAEEATFLIGWLNNHGK</sequence>
<feature type="non-terminal residue" evidence="1">
    <location>
        <position position="166"/>
    </location>
</feature>
<dbReference type="Proteomes" id="UP000799118">
    <property type="component" value="Unassembled WGS sequence"/>
</dbReference>
<dbReference type="OrthoDB" id="3063894at2759"/>